<name>A0A1X7VR82_AMPQE</name>
<dbReference type="AlphaFoldDB" id="A0A1X7VR82"/>
<proteinExistence type="predicted"/>
<protein>
    <submittedName>
        <fullName evidence="1">Uncharacterized protein</fullName>
    </submittedName>
</protein>
<dbReference type="EnsemblMetazoa" id="Aqu2.1.42340_001">
    <property type="protein sequence ID" value="Aqu2.1.42340_001"/>
    <property type="gene ID" value="Aqu2.1.42340"/>
</dbReference>
<evidence type="ECO:0000313" key="1">
    <source>
        <dbReference type="EnsemblMetazoa" id="Aqu2.1.42340_001"/>
    </source>
</evidence>
<reference evidence="1" key="1">
    <citation type="submission" date="2017-05" db="UniProtKB">
        <authorList>
            <consortium name="EnsemblMetazoa"/>
        </authorList>
    </citation>
    <scope>IDENTIFICATION</scope>
</reference>
<accession>A0A1X7VR82</accession>
<sequence length="49" mass="5748">MKMANESIDYCRKSAFLILLILMSIKEIRPTVSIMPSFTFLCLFETRMN</sequence>
<organism evidence="1">
    <name type="scientific">Amphimedon queenslandica</name>
    <name type="common">Sponge</name>
    <dbReference type="NCBI Taxonomy" id="400682"/>
    <lineage>
        <taxon>Eukaryota</taxon>
        <taxon>Metazoa</taxon>
        <taxon>Porifera</taxon>
        <taxon>Demospongiae</taxon>
        <taxon>Heteroscleromorpha</taxon>
        <taxon>Haplosclerida</taxon>
        <taxon>Niphatidae</taxon>
        <taxon>Amphimedon</taxon>
    </lineage>
</organism>
<dbReference type="InParanoid" id="A0A1X7VR82"/>